<evidence type="ECO:0000313" key="1">
    <source>
        <dbReference type="EMBL" id="KLE31981.1"/>
    </source>
</evidence>
<proteinExistence type="predicted"/>
<dbReference type="Proteomes" id="UP000053070">
    <property type="component" value="Unassembled WGS sequence"/>
</dbReference>
<dbReference type="PATRIC" id="fig|502682.8.peg.2268"/>
<protein>
    <submittedName>
        <fullName evidence="1">Uncharacterized protein</fullName>
    </submittedName>
</protein>
<organism evidence="1 2">
    <name type="scientific">Aurantiacibacter gangjinensis</name>
    <dbReference type="NCBI Taxonomy" id="502682"/>
    <lineage>
        <taxon>Bacteria</taxon>
        <taxon>Pseudomonadati</taxon>
        <taxon>Pseudomonadota</taxon>
        <taxon>Alphaproteobacteria</taxon>
        <taxon>Sphingomonadales</taxon>
        <taxon>Erythrobacteraceae</taxon>
        <taxon>Aurantiacibacter</taxon>
    </lineage>
</organism>
<comment type="caution">
    <text evidence="1">The sequence shown here is derived from an EMBL/GenBank/DDBJ whole genome shotgun (WGS) entry which is preliminary data.</text>
</comment>
<name>A0A0G9MML6_9SPHN</name>
<dbReference type="AlphaFoldDB" id="A0A0G9MML6"/>
<keyword evidence="2" id="KW-1185">Reference proteome</keyword>
<sequence length="95" mass="10505">MLEYRMTSTDNWNGAIGQSLVEGTPEQLKEALHSVEAFASSEVPVELLHDGRSFASCVTIAAEVLAWRTDRSALRRPTIGVNTYLEEIPLTSGRR</sequence>
<evidence type="ECO:0000313" key="2">
    <source>
        <dbReference type="Proteomes" id="UP000053070"/>
    </source>
</evidence>
<dbReference type="RefSeq" id="WP_047007330.1">
    <property type="nucleotide sequence ID" value="NZ_CP018097.1"/>
</dbReference>
<dbReference type="EMBL" id="LBHC01000002">
    <property type="protein sequence ID" value="KLE31981.1"/>
    <property type="molecule type" value="Genomic_DNA"/>
</dbReference>
<gene>
    <name evidence="1" type="ORF">AAW01_11140</name>
</gene>
<reference evidence="1 2" key="1">
    <citation type="submission" date="2015-04" db="EMBL/GenBank/DDBJ databases">
        <title>The draft genome sequence of Erythrobacr gangjinensis K7-2.</title>
        <authorList>
            <person name="Zhuang L."/>
            <person name="Liu Y."/>
            <person name="Shao Z."/>
        </authorList>
    </citation>
    <scope>NUCLEOTIDE SEQUENCE [LARGE SCALE GENOMIC DNA]</scope>
    <source>
        <strain evidence="1 2">K7-2</strain>
    </source>
</reference>
<accession>A0A0G9MML6</accession>